<reference evidence="1 2" key="1">
    <citation type="submission" date="2019-02" db="EMBL/GenBank/DDBJ databases">
        <title>Closed genome of Sporomusa termitida DSM 4440.</title>
        <authorList>
            <person name="Poehlein A."/>
            <person name="Daniel R."/>
        </authorList>
    </citation>
    <scope>NUCLEOTIDE SEQUENCE [LARGE SCALE GENOMIC DNA]</scope>
    <source>
        <strain evidence="1 2">DSM 4440</strain>
    </source>
</reference>
<evidence type="ECO:0000313" key="2">
    <source>
        <dbReference type="Proteomes" id="UP000320776"/>
    </source>
</evidence>
<dbReference type="AlphaFoldDB" id="A0A517DQH5"/>
<dbReference type="KEGG" id="sted:SPTER_08900"/>
<organism evidence="1 2">
    <name type="scientific">Sporomusa termitida</name>
    <dbReference type="NCBI Taxonomy" id="2377"/>
    <lineage>
        <taxon>Bacteria</taxon>
        <taxon>Bacillati</taxon>
        <taxon>Bacillota</taxon>
        <taxon>Negativicutes</taxon>
        <taxon>Selenomonadales</taxon>
        <taxon>Sporomusaceae</taxon>
        <taxon>Sporomusa</taxon>
    </lineage>
</organism>
<protein>
    <submittedName>
        <fullName evidence="1">Uncharacterized protein</fullName>
    </submittedName>
</protein>
<dbReference type="EMBL" id="CP036259">
    <property type="protein sequence ID" value="QDR79612.1"/>
    <property type="molecule type" value="Genomic_DNA"/>
</dbReference>
<evidence type="ECO:0000313" key="1">
    <source>
        <dbReference type="EMBL" id="QDR79612.1"/>
    </source>
</evidence>
<dbReference type="OrthoDB" id="1858262at2"/>
<name>A0A517DQH5_9FIRM</name>
<gene>
    <name evidence="1" type="ORF">SPTER_08900</name>
</gene>
<keyword evidence="2" id="KW-1185">Reference proteome</keyword>
<accession>A0A517DQH5</accession>
<proteinExistence type="predicted"/>
<dbReference type="Proteomes" id="UP000320776">
    <property type="component" value="Chromosome"/>
</dbReference>
<dbReference type="RefSeq" id="WP_144349229.1">
    <property type="nucleotide sequence ID" value="NZ_CP036259.1"/>
</dbReference>
<sequence>MRVMAYIHSLKDKEHDRHVLGEATIIKSIGDNLYLADYNGVKCTAIFNPFVGRYYVDDIYGLRMAGEC</sequence>